<proteinExistence type="predicted"/>
<dbReference type="VEuPathDB" id="VectorBase:GPPI045301"/>
<reference evidence="2" key="1">
    <citation type="submission" date="2015-01" db="EMBL/GenBank/DDBJ databases">
        <authorList>
            <person name="Aksoy S."/>
            <person name="Warren W."/>
            <person name="Wilson R.K."/>
        </authorList>
    </citation>
    <scope>NUCLEOTIDE SEQUENCE [LARGE SCALE GENOMIC DNA]</scope>
    <source>
        <strain evidence="2">IAEA</strain>
    </source>
</reference>
<sequence length="158" mass="17539">MTNGNLILMSFNMILYRLEGQLLGNEIRKILLHKICETFHITVMLSNVEPIGLTALGALFIHRLFIPKIFLPNTFIFASMFCNELITQSNIQVANLLEDFNEFSKKVCSGVQFVCFAHSGHVAKDSSNSSTLLIRVTCDPCSNTIAAGILVLLTCVEL</sequence>
<evidence type="ECO:0000313" key="1">
    <source>
        <dbReference type="EnsemblMetazoa" id="GPPI045301-PA"/>
    </source>
</evidence>
<dbReference type="AlphaFoldDB" id="A0A1B0BZR1"/>
<accession>A0A1B0BZR1</accession>
<dbReference type="EnsemblMetazoa" id="GPPI045301-RA">
    <property type="protein sequence ID" value="GPPI045301-PA"/>
    <property type="gene ID" value="GPPI045301"/>
</dbReference>
<reference evidence="1" key="2">
    <citation type="submission" date="2020-05" db="UniProtKB">
        <authorList>
            <consortium name="EnsemblMetazoa"/>
        </authorList>
    </citation>
    <scope>IDENTIFICATION</scope>
    <source>
        <strain evidence="1">IAEA</strain>
    </source>
</reference>
<evidence type="ECO:0000313" key="2">
    <source>
        <dbReference type="Proteomes" id="UP000092460"/>
    </source>
</evidence>
<keyword evidence="2" id="KW-1185">Reference proteome</keyword>
<dbReference type="EMBL" id="JXJN01023262">
    <property type="status" value="NOT_ANNOTATED_CDS"/>
    <property type="molecule type" value="Genomic_DNA"/>
</dbReference>
<protein>
    <submittedName>
        <fullName evidence="1">Uncharacterized protein</fullName>
    </submittedName>
</protein>
<organism evidence="1 2">
    <name type="scientific">Glossina palpalis gambiensis</name>
    <dbReference type="NCBI Taxonomy" id="67801"/>
    <lineage>
        <taxon>Eukaryota</taxon>
        <taxon>Metazoa</taxon>
        <taxon>Ecdysozoa</taxon>
        <taxon>Arthropoda</taxon>
        <taxon>Hexapoda</taxon>
        <taxon>Insecta</taxon>
        <taxon>Pterygota</taxon>
        <taxon>Neoptera</taxon>
        <taxon>Endopterygota</taxon>
        <taxon>Diptera</taxon>
        <taxon>Brachycera</taxon>
        <taxon>Muscomorpha</taxon>
        <taxon>Hippoboscoidea</taxon>
        <taxon>Glossinidae</taxon>
        <taxon>Glossina</taxon>
    </lineage>
</organism>
<name>A0A1B0BZR1_9MUSC</name>
<dbReference type="Proteomes" id="UP000092460">
    <property type="component" value="Unassembled WGS sequence"/>
</dbReference>